<dbReference type="GO" id="GO:0034976">
    <property type="term" value="P:response to endoplasmic reticulum stress"/>
    <property type="evidence" value="ECO:0007669"/>
    <property type="project" value="TreeGrafter"/>
</dbReference>
<dbReference type="GO" id="GO:0005789">
    <property type="term" value="C:endoplasmic reticulum membrane"/>
    <property type="evidence" value="ECO:0007669"/>
    <property type="project" value="TreeGrafter"/>
</dbReference>
<dbReference type="GO" id="GO:0061666">
    <property type="term" value="F:UFM1 ligase activity"/>
    <property type="evidence" value="ECO:0007669"/>
    <property type="project" value="InterPro"/>
</dbReference>
<feature type="domain" description="E3 UFM1-protein ligase 1-like N-terminal" evidence="7">
    <location>
        <begin position="7"/>
        <end position="281"/>
    </location>
</feature>
<keyword evidence="4" id="KW-0833">Ubl conjugation pathway</keyword>
<sequence>MESDWEDIRRLAADLQRVQLTDTAQRLSERCVVELVGRLLKEQRLMLIHSRDGKDILTLDQLEREIIDEVHAHGGRANLSDLQQLLNVDVCHVEARAVDMCRSDKELTLILGQILHSSYLDRMGEDVNDRLREAGFVNVSELCKVYDLPTDFLTEVLRERLGSLVSGRGDALDLGVIYTDAFVSRHRARIRGLFTAITRPTSVHNLINQFGFQERLFYTMLEELVKAGRLKGSLVGGRREHSVFVPQLYARTQNQWVDNFLSLNGFLELEALSRLGIPDPDGWVRRRYEGTGLVRLATAYVRPSLIDAVHAALDEAMATGTWVDVQPLLPSSLSPADIEGVLRSWAGGGRAAPAHTVLCGRLVASPDFLASCLELFQESVRAHASQEALRVPALVISEQQLLSLSSCASTAPAEQADERRRRVHDTKASRGNAREVKTKKQKRPRGKGDPTDDDDDLHHHHQHHQGSGGRGHVPPPSYPPLAEVKDVLGKKFPELDRDAIAELAEELSRPLSQAYDAALQSVLLAATPGDPGGSRRRQGGRELQEELTASVANIRLFLRGALLFPDDVQPNLSRHLLKTLCTDVGNSVFASLASDASSPEAAGPITAEARLRILGKMPDDLRRPLVRLHAVMGGKSVEEFLSSLEEAAEACDLMIKKVDRKRERQLLFQHRQALLGQLGTCEDPALVLHLTATLLFQQARQAALHAPGRSVPSIVAHLHGVIPPDHHALLLRFQSLVVKLLIGQGKGAESVASSAAAAAARSNQDAALGHAPEGGQSEKATAEELRSLIPSLKELVTKPRKTSGSEA</sequence>
<dbReference type="Pfam" id="PF23659">
    <property type="entry name" value="UFL1"/>
    <property type="match status" value="1"/>
</dbReference>
<evidence type="ECO:0000313" key="10">
    <source>
        <dbReference type="Proteomes" id="UP001318040"/>
    </source>
</evidence>
<feature type="compositionally biased region" description="Basic and acidic residues" evidence="6">
    <location>
        <begin position="416"/>
        <end position="438"/>
    </location>
</feature>
<organism evidence="10 11">
    <name type="scientific">Petromyzon marinus</name>
    <name type="common">Sea lamprey</name>
    <dbReference type="NCBI Taxonomy" id="7757"/>
    <lineage>
        <taxon>Eukaryota</taxon>
        <taxon>Metazoa</taxon>
        <taxon>Chordata</taxon>
        <taxon>Craniata</taxon>
        <taxon>Vertebrata</taxon>
        <taxon>Cyclostomata</taxon>
        <taxon>Hyperoartia</taxon>
        <taxon>Petromyzontiformes</taxon>
        <taxon>Petromyzontidae</taxon>
        <taxon>Petromyzon</taxon>
    </lineage>
</organism>
<evidence type="ECO:0000313" key="11">
    <source>
        <dbReference type="RefSeq" id="XP_032834328.1"/>
    </source>
</evidence>
<evidence type="ECO:0000256" key="3">
    <source>
        <dbReference type="ARBA" id="ARBA00022679"/>
    </source>
</evidence>
<feature type="domain" description="E3 UFM1-protein ligase-like C-terminal" evidence="9">
    <location>
        <begin position="663"/>
        <end position="795"/>
    </location>
</feature>
<dbReference type="KEGG" id="pmrn:116956663"/>
<evidence type="ECO:0000259" key="9">
    <source>
        <dbReference type="Pfam" id="PF25041"/>
    </source>
</evidence>
<dbReference type="InterPro" id="IPR056579">
    <property type="entry name" value="Ufl1_N"/>
</dbReference>
<feature type="region of interest" description="Disordered" evidence="6">
    <location>
        <begin position="761"/>
        <end position="781"/>
    </location>
</feature>
<feature type="region of interest" description="Disordered" evidence="6">
    <location>
        <begin position="409"/>
        <end position="482"/>
    </location>
</feature>
<dbReference type="InterPro" id="IPR018611">
    <property type="entry name" value="Ufl1"/>
</dbReference>
<evidence type="ECO:0000259" key="8">
    <source>
        <dbReference type="Pfam" id="PF23659"/>
    </source>
</evidence>
<keyword evidence="11" id="KW-0436">Ligase</keyword>
<accession>A0AAJ7UD93</accession>
<evidence type="ECO:0000256" key="1">
    <source>
        <dbReference type="ARBA" id="ARBA00010789"/>
    </source>
</evidence>
<gene>
    <name evidence="11" type="primary">UFL1</name>
</gene>
<name>A0AAJ7UD93_PETMA</name>
<dbReference type="RefSeq" id="XP_032834328.1">
    <property type="nucleotide sequence ID" value="XM_032978437.1"/>
</dbReference>
<dbReference type="Pfam" id="PF25041">
    <property type="entry name" value="UFL1_C"/>
    <property type="match status" value="1"/>
</dbReference>
<evidence type="ECO:0000256" key="2">
    <source>
        <dbReference type="ARBA" id="ARBA00019780"/>
    </source>
</evidence>
<dbReference type="InterPro" id="IPR056761">
    <property type="entry name" value="Ufl1-like_C"/>
</dbReference>
<dbReference type="Proteomes" id="UP001318040">
    <property type="component" value="Chromosome 66"/>
</dbReference>
<dbReference type="GO" id="GO:1990592">
    <property type="term" value="P:protein K69-linked ufmylation"/>
    <property type="evidence" value="ECO:0007669"/>
    <property type="project" value="TreeGrafter"/>
</dbReference>
<reference evidence="11" key="1">
    <citation type="submission" date="2025-08" db="UniProtKB">
        <authorList>
            <consortium name="RefSeq"/>
        </authorList>
    </citation>
    <scope>IDENTIFICATION</scope>
    <source>
        <tissue evidence="11">Sperm</tissue>
    </source>
</reference>
<evidence type="ECO:0000256" key="5">
    <source>
        <dbReference type="ARBA" id="ARBA00031516"/>
    </source>
</evidence>
<dbReference type="AlphaFoldDB" id="A0AAJ7UD93"/>
<feature type="domain" description="E3 UFM1-protein ligase 1-like" evidence="8">
    <location>
        <begin position="542"/>
        <end position="658"/>
    </location>
</feature>
<dbReference type="PANTHER" id="PTHR31057:SF0">
    <property type="entry name" value="E3 UFM1-PROTEIN LIGASE 1"/>
    <property type="match status" value="1"/>
</dbReference>
<dbReference type="PANTHER" id="PTHR31057">
    <property type="entry name" value="E3 UFM1-PROTEIN LIGASE 1"/>
    <property type="match status" value="1"/>
</dbReference>
<dbReference type="Pfam" id="PF25870">
    <property type="entry name" value="WHD_UFL1_5th"/>
    <property type="match status" value="1"/>
</dbReference>
<dbReference type="Pfam" id="PF09743">
    <property type="entry name" value="E3_UFM1_ligase"/>
    <property type="match status" value="1"/>
</dbReference>
<evidence type="ECO:0000256" key="4">
    <source>
        <dbReference type="ARBA" id="ARBA00022786"/>
    </source>
</evidence>
<evidence type="ECO:0000259" key="7">
    <source>
        <dbReference type="Pfam" id="PF09743"/>
    </source>
</evidence>
<proteinExistence type="inferred from homology"/>
<keyword evidence="3" id="KW-0808">Transferase</keyword>
<dbReference type="GO" id="GO:0016874">
    <property type="term" value="F:ligase activity"/>
    <property type="evidence" value="ECO:0007669"/>
    <property type="project" value="UniProtKB-KW"/>
</dbReference>
<protein>
    <recommendedName>
        <fullName evidence="2">E3 UFM1-protein ligase 1</fullName>
    </recommendedName>
    <alternativeName>
        <fullName evidence="5">E3 UFM1-protein transferase 1</fullName>
    </alternativeName>
</protein>
<evidence type="ECO:0000256" key="6">
    <source>
        <dbReference type="SAM" id="MobiDB-lite"/>
    </source>
</evidence>
<dbReference type="InterPro" id="IPR056580">
    <property type="entry name" value="Ufl1_dom"/>
</dbReference>
<dbReference type="GO" id="GO:0032434">
    <property type="term" value="P:regulation of proteasomal ubiquitin-dependent protein catabolic process"/>
    <property type="evidence" value="ECO:0007669"/>
    <property type="project" value="TreeGrafter"/>
</dbReference>
<keyword evidence="10" id="KW-1185">Reference proteome</keyword>
<comment type="similarity">
    <text evidence="1">Belongs to the UFL1 family.</text>
</comment>